<feature type="compositionally biased region" description="Basic and acidic residues" evidence="2">
    <location>
        <begin position="803"/>
        <end position="835"/>
    </location>
</feature>
<evidence type="ECO:0000256" key="1">
    <source>
        <dbReference type="SAM" id="Coils"/>
    </source>
</evidence>
<dbReference type="EMBL" id="FR823388">
    <property type="protein sequence ID" value="CBZ52478.1"/>
    <property type="molecule type" value="Genomic_DNA"/>
</dbReference>
<dbReference type="RefSeq" id="XP_003882510.1">
    <property type="nucleotide sequence ID" value="XM_003882461.1"/>
</dbReference>
<feature type="region of interest" description="Disordered" evidence="2">
    <location>
        <begin position="1010"/>
        <end position="1031"/>
    </location>
</feature>
<accession>F0VFI4</accession>
<dbReference type="eggNOG" id="ENOG502QZDC">
    <property type="taxonomic scope" value="Eukaryota"/>
</dbReference>
<dbReference type="AlphaFoldDB" id="F0VFI4"/>
<protein>
    <submittedName>
        <fullName evidence="3">Uncharacterized protein</fullName>
    </submittedName>
</protein>
<feature type="compositionally biased region" description="Low complexity" evidence="2">
    <location>
        <begin position="29"/>
        <end position="42"/>
    </location>
</feature>
<feature type="region of interest" description="Disordered" evidence="2">
    <location>
        <begin position="396"/>
        <end position="478"/>
    </location>
</feature>
<dbReference type="GeneID" id="13444558"/>
<evidence type="ECO:0000256" key="2">
    <source>
        <dbReference type="SAM" id="MobiDB-lite"/>
    </source>
</evidence>
<reference evidence="3" key="2">
    <citation type="submission" date="2011-03" db="EMBL/GenBank/DDBJ databases">
        <title>Comparative genomics and transcriptomics of Neospora caninum and Toxoplasma gondii.</title>
        <authorList>
            <person name="Reid A.J."/>
            <person name="Sohal A."/>
            <person name="Harris D."/>
            <person name="Quail M."/>
            <person name="Sanders M."/>
            <person name="Berriman M."/>
            <person name="Wastling J.M."/>
            <person name="Pain A."/>
        </authorList>
    </citation>
    <scope>NUCLEOTIDE SEQUENCE</scope>
    <source>
        <strain evidence="3">Liverpool</strain>
    </source>
</reference>
<evidence type="ECO:0000313" key="4">
    <source>
        <dbReference type="EMBL" id="CEL66455.1"/>
    </source>
</evidence>
<feature type="region of interest" description="Disordered" evidence="2">
    <location>
        <begin position="105"/>
        <end position="131"/>
    </location>
</feature>
<feature type="coiled-coil region" evidence="1">
    <location>
        <begin position="287"/>
        <end position="360"/>
    </location>
</feature>
<dbReference type="EMBL" id="LN714481">
    <property type="protein sequence ID" value="CEL66455.1"/>
    <property type="molecule type" value="Genomic_DNA"/>
</dbReference>
<feature type="compositionally biased region" description="Low complexity" evidence="2">
    <location>
        <begin position="408"/>
        <end position="437"/>
    </location>
</feature>
<reference evidence="3" key="1">
    <citation type="submission" date="2011-02" db="EMBL/GenBank/DDBJ databases">
        <authorList>
            <person name="Aslett M."/>
        </authorList>
    </citation>
    <scope>NUCLEOTIDE SEQUENCE</scope>
    <source>
        <strain evidence="3">Liverpool</strain>
    </source>
</reference>
<feature type="region of interest" description="Disordered" evidence="2">
    <location>
        <begin position="24"/>
        <end position="63"/>
    </location>
</feature>
<feature type="region of interest" description="Disordered" evidence="2">
    <location>
        <begin position="798"/>
        <end position="847"/>
    </location>
</feature>
<name>F0VFI4_NEOCL</name>
<dbReference type="InParanoid" id="F0VFI4"/>
<feature type="compositionally biased region" description="Basic residues" evidence="2">
    <location>
        <begin position="914"/>
        <end position="923"/>
    </location>
</feature>
<dbReference type="OMA" id="GWVKFES"/>
<reference evidence="5" key="3">
    <citation type="journal article" date="2012" name="PLoS Pathog.">
        <title>Comparative genomics of the apicomplexan parasites Toxoplasma gondii and Neospora caninum: Coccidia differing in host range and transmission strategy.</title>
        <authorList>
            <person name="Reid A.J."/>
            <person name="Vermont S.J."/>
            <person name="Cotton J.A."/>
            <person name="Harris D."/>
            <person name="Hill-Cawthorne G.A."/>
            <person name="Konen-Waisman S."/>
            <person name="Latham S.M."/>
            <person name="Mourier T."/>
            <person name="Norton R."/>
            <person name="Quail M.A."/>
            <person name="Sanders M."/>
            <person name="Shanmugam D."/>
            <person name="Sohal A."/>
            <person name="Wasmuth J.D."/>
            <person name="Brunk B."/>
            <person name="Grigg M.E."/>
            <person name="Howard J.C."/>
            <person name="Parkinson J."/>
            <person name="Roos D.S."/>
            <person name="Trees A.J."/>
            <person name="Berriman M."/>
            <person name="Pain A."/>
            <person name="Wastling J.M."/>
        </authorList>
    </citation>
    <scope>NUCLEOTIDE SEQUENCE [LARGE SCALE GENOMIC DNA]</scope>
    <source>
        <strain evidence="5">Liverpool</strain>
    </source>
</reference>
<keyword evidence="5" id="KW-1185">Reference proteome</keyword>
<dbReference type="VEuPathDB" id="ToxoDB:NCLIV_022670"/>
<evidence type="ECO:0000313" key="3">
    <source>
        <dbReference type="EMBL" id="CBZ52478.1"/>
    </source>
</evidence>
<dbReference type="OrthoDB" id="332293at2759"/>
<keyword evidence="1" id="KW-0175">Coiled coil</keyword>
<gene>
    <name evidence="4" type="ORF">BN1204_022670</name>
    <name evidence="3" type="ORF">NCLIV_022670</name>
</gene>
<proteinExistence type="predicted"/>
<feature type="region of interest" description="Disordered" evidence="2">
    <location>
        <begin position="896"/>
        <end position="953"/>
    </location>
</feature>
<dbReference type="Proteomes" id="UP000007494">
    <property type="component" value="Chromosome VIIa"/>
</dbReference>
<evidence type="ECO:0000313" key="5">
    <source>
        <dbReference type="Proteomes" id="UP000007494"/>
    </source>
</evidence>
<sequence length="1137" mass="120278">MAQSEISLFAEQLDELCGRSMSPRTGLCRHSGLSSRSNSSIVRGRRSRDAPQTRRKNRWRRSPEKRAAWMEAVSSPTAGACEAALISCNSFNSYRLATVIPPEPGRGTWEGDDLQDGPAASRSLRRLPPGSRRRNIVGAEVSTRPLLSTAELVALLNARTSGNVASLASREGDRGFCVADSGAPERRSFSSSLHKASCGQDLAFAAEARNLEMRGDSCTDVRASKGEAMAGSDLEYPFSPQTPISAALATGILTEAAAAAAKEGAEAVQLARDALGGAVFRQAVAEAKAEEEQRHLLRLLAQQAEEQAAVARELESLRNSQKALAHQQQELQLKQDLLQRQGAASLYAQLQREREILEVQHAKLQGFTELQLKKATAAQAPETGTGPQLLCTQKQKLPSPLASPPSSPVYSSPVSRASSPVGGGDPATATTQGAATTRLPSSPVLSSAGKPDPAPALKFSGAPRFLSPDAAQQPDPAFVDAHKPPPPMAPITRVSPQPARPSDALAAGASPVRGALLAAEKERLICGAPTEKGVTSLASSPPDAPRVSYPGQPPCTAVQRTCQRAGQVRRVASPARSPSDVAGSIRSSSRAPGRLCASVCCGAVPSTVSSPRGPKEFVAAFPATLPISSTVRSSSVPVVSSVALGDAHSASQHGTLPDARPLQVSAVWACEGGRVVGNQQAASTKATTVLSSAAAPVRRVYYRAARPASCGARTSIRVVGGSSVPAPSAGQPVAYVAYPPLFPFAQPQWVHPLSVPSVASGPAWRVNSDSYVPVSSLPPARAATTGMTAVQLTAAASEFGEPESERRFSPLRDHGAPSLLRTDKRHDSHASEPRQPENSTTSGTEGWVKFESAKEPWELEAPTVSGRVLELRHQRQQLQQQRQALWRQHLQREEEEQARVKREEEDLAFVKREQRPHRRRRDKANRGERRTEPSVSGQEATARMTEKLDSRTATAGVQTVPLTATYAGDSRGVSLSGRAAPAKCHGRNDLASVEGALEDCRWPGQVGSVNEGAGDAQRQTRLEASPGNPSDVSAVTAAAAAAAAEAARTAARRAADGVQEAAAAILEPIQPIQERLVKLFSSRSPSRRETVRRYVHSPAPVAYYYPAVGMHPASGFQGGTPLYAWGVPRVVGAEATQ</sequence>
<reference evidence="4" key="4">
    <citation type="journal article" date="2015" name="PLoS ONE">
        <title>Comprehensive Evaluation of Toxoplasma gondii VEG and Neospora caninum LIV Genomes with Tachyzoite Stage Transcriptome and Proteome Defines Novel Transcript Features.</title>
        <authorList>
            <person name="Ramaprasad A."/>
            <person name="Mourier T."/>
            <person name="Naeem R."/>
            <person name="Malas T.B."/>
            <person name="Moussa E."/>
            <person name="Panigrahi A."/>
            <person name="Vermont S.J."/>
            <person name="Otto T.D."/>
            <person name="Wastling J."/>
            <person name="Pain A."/>
        </authorList>
    </citation>
    <scope>NUCLEOTIDE SEQUENCE</scope>
    <source>
        <strain evidence="4">Liverpool</strain>
    </source>
</reference>
<organism evidence="3 5">
    <name type="scientific">Neospora caninum (strain Liverpool)</name>
    <dbReference type="NCBI Taxonomy" id="572307"/>
    <lineage>
        <taxon>Eukaryota</taxon>
        <taxon>Sar</taxon>
        <taxon>Alveolata</taxon>
        <taxon>Apicomplexa</taxon>
        <taxon>Conoidasida</taxon>
        <taxon>Coccidia</taxon>
        <taxon>Eucoccidiorida</taxon>
        <taxon>Eimeriorina</taxon>
        <taxon>Sarcocystidae</taxon>
        <taxon>Neospora</taxon>
    </lineage>
</organism>
<feature type="compositionally biased region" description="Basic and acidic residues" evidence="2">
    <location>
        <begin position="897"/>
        <end position="913"/>
    </location>
</feature>